<dbReference type="Pfam" id="PF01551">
    <property type="entry name" value="Peptidase_M23"/>
    <property type="match status" value="1"/>
</dbReference>
<name>A0A6J4MLE1_9ACTN</name>
<accession>A0A6J4MLE1</accession>
<dbReference type="GO" id="GO:0004222">
    <property type="term" value="F:metalloendopeptidase activity"/>
    <property type="evidence" value="ECO:0007669"/>
    <property type="project" value="TreeGrafter"/>
</dbReference>
<proteinExistence type="predicted"/>
<feature type="coiled-coil region" evidence="1">
    <location>
        <begin position="218"/>
        <end position="245"/>
    </location>
</feature>
<gene>
    <name evidence="4" type="ORF">AVDCRST_MAG46-3096</name>
</gene>
<dbReference type="PANTHER" id="PTHR21666">
    <property type="entry name" value="PEPTIDASE-RELATED"/>
    <property type="match status" value="1"/>
</dbReference>
<dbReference type="InterPro" id="IPR050570">
    <property type="entry name" value="Cell_wall_metabolism_enzyme"/>
</dbReference>
<dbReference type="PANTHER" id="PTHR21666:SF270">
    <property type="entry name" value="MUREIN HYDROLASE ACTIVATOR ENVC"/>
    <property type="match status" value="1"/>
</dbReference>
<dbReference type="InterPro" id="IPR011055">
    <property type="entry name" value="Dup_hybrid_motif"/>
</dbReference>
<evidence type="ECO:0000313" key="4">
    <source>
        <dbReference type="EMBL" id="CAA9358433.1"/>
    </source>
</evidence>
<dbReference type="SUPFAM" id="SSF51261">
    <property type="entry name" value="Duplicated hybrid motif"/>
    <property type="match status" value="1"/>
</dbReference>
<dbReference type="Gene3D" id="2.70.70.10">
    <property type="entry name" value="Glucose Permease (Domain IIA)"/>
    <property type="match status" value="1"/>
</dbReference>
<dbReference type="CDD" id="cd12797">
    <property type="entry name" value="M23_peptidase"/>
    <property type="match status" value="1"/>
</dbReference>
<organism evidence="4">
    <name type="scientific">uncultured Nocardioidaceae bacterium</name>
    <dbReference type="NCBI Taxonomy" id="253824"/>
    <lineage>
        <taxon>Bacteria</taxon>
        <taxon>Bacillati</taxon>
        <taxon>Actinomycetota</taxon>
        <taxon>Actinomycetes</taxon>
        <taxon>Propionibacteriales</taxon>
        <taxon>Nocardioidaceae</taxon>
        <taxon>environmental samples</taxon>
    </lineage>
</organism>
<feature type="domain" description="M23ase beta-sheet core" evidence="3">
    <location>
        <begin position="359"/>
        <end position="457"/>
    </location>
</feature>
<sequence length="462" mass="50073">MARLFPLGRVRSLTARRARRDEDTGATARGCDPSPDTGLRRRVGLLGCALSIGLVAVVAPPVFADEDDARELNQRTEQLDRDLKQANSDLSEISSELVQATGALREAQSKLDLAQQALADTRGELTAARSLDDQMQAELERAEQELLDAETAVEKTEVRMDRLRQEISDLLVTSYQYGSPGMASLDVILEGGDPNEVSENLALADSIVGAQALTLDQLAADEVLLEVEQERVEELRDEVAAKREAAADNLTRKTELTRQAEEQAAAVREIVATRSEAQQRAAKAKQVELDRIARLEAIRERVQNMLEDLAAKNQPGPVVDVVVDVEATSTSYLSWPVQGAYVSSPYGMRMHPILGVYKLHDGTDFGIGCGEPVYAAADGEVISAHYDAAYGNRVILANGTVNGDGLSTSYNHLTSDTVGVGQSVRRGELIGYVGTTGYSTGCHLHFMVYRNGATTDPMSWLS</sequence>
<evidence type="ECO:0000256" key="2">
    <source>
        <dbReference type="SAM" id="MobiDB-lite"/>
    </source>
</evidence>
<evidence type="ECO:0000256" key="1">
    <source>
        <dbReference type="SAM" id="Coils"/>
    </source>
</evidence>
<protein>
    <recommendedName>
        <fullName evidence="3">M23ase beta-sheet core domain-containing protein</fullName>
    </recommendedName>
</protein>
<reference evidence="4" key="1">
    <citation type="submission" date="2020-02" db="EMBL/GenBank/DDBJ databases">
        <authorList>
            <person name="Meier V. D."/>
        </authorList>
    </citation>
    <scope>NUCLEOTIDE SEQUENCE</scope>
    <source>
        <strain evidence="4">AVDCRST_MAG46</strain>
    </source>
</reference>
<dbReference type="InterPro" id="IPR016047">
    <property type="entry name" value="M23ase_b-sheet_dom"/>
</dbReference>
<dbReference type="AlphaFoldDB" id="A0A6J4MLE1"/>
<dbReference type="SUPFAM" id="SSF57997">
    <property type="entry name" value="Tropomyosin"/>
    <property type="match status" value="1"/>
</dbReference>
<feature type="region of interest" description="Disordered" evidence="2">
    <location>
        <begin position="16"/>
        <end position="36"/>
    </location>
</feature>
<dbReference type="Gene3D" id="6.10.250.3150">
    <property type="match status" value="1"/>
</dbReference>
<dbReference type="EMBL" id="CADCUD010000215">
    <property type="protein sequence ID" value="CAA9358433.1"/>
    <property type="molecule type" value="Genomic_DNA"/>
</dbReference>
<feature type="coiled-coil region" evidence="1">
    <location>
        <begin position="69"/>
        <end position="173"/>
    </location>
</feature>
<evidence type="ECO:0000259" key="3">
    <source>
        <dbReference type="Pfam" id="PF01551"/>
    </source>
</evidence>
<keyword evidence="1" id="KW-0175">Coiled coil</keyword>